<reference evidence="3" key="1">
    <citation type="submission" date="2022-12" db="EMBL/GenBank/DDBJ databases">
        <authorList>
            <person name="Petersen C."/>
        </authorList>
    </citation>
    <scope>NUCLEOTIDE SEQUENCE</scope>
    <source>
        <strain evidence="3">IBT 29677</strain>
    </source>
</reference>
<dbReference type="CDD" id="cd19481">
    <property type="entry name" value="RecA-like_protease"/>
    <property type="match status" value="1"/>
</dbReference>
<organism evidence="3 4">
    <name type="scientific">Penicillium cosmopolitanum</name>
    <dbReference type="NCBI Taxonomy" id="1131564"/>
    <lineage>
        <taxon>Eukaryota</taxon>
        <taxon>Fungi</taxon>
        <taxon>Dikarya</taxon>
        <taxon>Ascomycota</taxon>
        <taxon>Pezizomycotina</taxon>
        <taxon>Eurotiomycetes</taxon>
        <taxon>Eurotiomycetidae</taxon>
        <taxon>Eurotiales</taxon>
        <taxon>Aspergillaceae</taxon>
        <taxon>Penicillium</taxon>
    </lineage>
</organism>
<dbReference type="GO" id="GO:0016887">
    <property type="term" value="F:ATP hydrolysis activity"/>
    <property type="evidence" value="ECO:0007669"/>
    <property type="project" value="InterPro"/>
</dbReference>
<reference evidence="3" key="2">
    <citation type="journal article" date="2023" name="IMA Fungus">
        <title>Comparative genomic study of the Penicillium genus elucidates a diverse pangenome and 15 lateral gene transfer events.</title>
        <authorList>
            <person name="Petersen C."/>
            <person name="Sorensen T."/>
            <person name="Nielsen M.R."/>
            <person name="Sondergaard T.E."/>
            <person name="Sorensen J.L."/>
            <person name="Fitzpatrick D.A."/>
            <person name="Frisvad J.C."/>
            <person name="Nielsen K.L."/>
        </authorList>
    </citation>
    <scope>NUCLEOTIDE SEQUENCE</scope>
    <source>
        <strain evidence="3">IBT 29677</strain>
    </source>
</reference>
<dbReference type="Pfam" id="PF23232">
    <property type="entry name" value="AAA_lid_13"/>
    <property type="match status" value="1"/>
</dbReference>
<evidence type="ECO:0000259" key="2">
    <source>
        <dbReference type="SMART" id="SM00382"/>
    </source>
</evidence>
<name>A0A9W9WBT8_9EURO</name>
<dbReference type="Pfam" id="PF22942">
    <property type="entry name" value="DUF7025"/>
    <property type="match status" value="1"/>
</dbReference>
<dbReference type="GeneID" id="81364850"/>
<keyword evidence="4" id="KW-1185">Reference proteome</keyword>
<feature type="region of interest" description="Disordered" evidence="1">
    <location>
        <begin position="1"/>
        <end position="27"/>
    </location>
</feature>
<evidence type="ECO:0000313" key="4">
    <source>
        <dbReference type="Proteomes" id="UP001147747"/>
    </source>
</evidence>
<dbReference type="RefSeq" id="XP_056494452.1">
    <property type="nucleotide sequence ID" value="XM_056625870.1"/>
</dbReference>
<comment type="caution">
    <text evidence="3">The sequence shown here is derived from an EMBL/GenBank/DDBJ whole genome shotgun (WGS) entry which is preliminary data.</text>
</comment>
<proteinExistence type="predicted"/>
<dbReference type="SMART" id="SM00382">
    <property type="entry name" value="AAA"/>
    <property type="match status" value="1"/>
</dbReference>
<dbReference type="InterPro" id="IPR027417">
    <property type="entry name" value="P-loop_NTPase"/>
</dbReference>
<dbReference type="EMBL" id="JAPZBU010000003">
    <property type="protein sequence ID" value="KAJ5414606.1"/>
    <property type="molecule type" value="Genomic_DNA"/>
</dbReference>
<gene>
    <name evidence="3" type="ORF">N7509_001233</name>
</gene>
<dbReference type="InterPro" id="IPR003593">
    <property type="entry name" value="AAA+_ATPase"/>
</dbReference>
<dbReference type="GO" id="GO:0005524">
    <property type="term" value="F:ATP binding"/>
    <property type="evidence" value="ECO:0007669"/>
    <property type="project" value="InterPro"/>
</dbReference>
<feature type="domain" description="AAA+ ATPase" evidence="2">
    <location>
        <begin position="471"/>
        <end position="598"/>
    </location>
</feature>
<evidence type="ECO:0000313" key="3">
    <source>
        <dbReference type="EMBL" id="KAJ5414606.1"/>
    </source>
</evidence>
<dbReference type="Pfam" id="PF00004">
    <property type="entry name" value="AAA"/>
    <property type="match status" value="1"/>
</dbReference>
<evidence type="ECO:0000256" key="1">
    <source>
        <dbReference type="SAM" id="MobiDB-lite"/>
    </source>
</evidence>
<dbReference type="AlphaFoldDB" id="A0A9W9WBT8"/>
<dbReference type="InterPro" id="IPR054289">
    <property type="entry name" value="DUF7025"/>
</dbReference>
<dbReference type="InterPro" id="IPR003959">
    <property type="entry name" value="ATPase_AAA_core"/>
</dbReference>
<dbReference type="Gene3D" id="3.40.50.300">
    <property type="entry name" value="P-loop containing nucleotide triphosphate hydrolases"/>
    <property type="match status" value="1"/>
</dbReference>
<dbReference type="PANTHER" id="PTHR46411">
    <property type="entry name" value="FAMILY ATPASE, PUTATIVE-RELATED"/>
    <property type="match status" value="1"/>
</dbReference>
<dbReference type="InterPro" id="IPR056599">
    <property type="entry name" value="AAA_lid_fung"/>
</dbReference>
<accession>A0A9W9WBT8</accession>
<dbReference type="Proteomes" id="UP001147747">
    <property type="component" value="Unassembled WGS sequence"/>
</dbReference>
<protein>
    <submittedName>
        <fullName evidence="3">ATPase AAA-type core</fullName>
    </submittedName>
</protein>
<dbReference type="SUPFAM" id="SSF52540">
    <property type="entry name" value="P-loop containing nucleoside triphosphate hydrolases"/>
    <property type="match status" value="1"/>
</dbReference>
<dbReference type="OrthoDB" id="10042665at2759"/>
<dbReference type="PANTHER" id="PTHR46411:SF2">
    <property type="entry name" value="AAA+ ATPASE DOMAIN-CONTAINING PROTEIN"/>
    <property type="match status" value="1"/>
</dbReference>
<sequence length="697" mass="80634">MIASRKRKELSADDCDKDNSRNWNAKKQAPSFPALPFQTCTIYRVHCEGLGEHENHENVSYFEDQPRLFTGDSKASALRGRERIADLSDFVESRSEIGLILYRDYSCESYHKLIEPYFRALEKPDVVSRSMRPYFYRLDEDGIAGHSDEEAMLVVSEEIKAALMKLTGLDYDTISDLEDATEMRELVTQIYHHRGIREGSHFAERLGEHLEFAIGLVSFMQETFSDEYEEADALFDAGMVNEFHLPKLLGPDTVLVTQEQGHYHAYTLENFQALNKRVLCWAWKFNGRFWKYRSTIYVKWPSTLREIAISELSIYPIRYATPNIQDLLKQRGCQLWSVRHGKYVSYSPNGTPSGIQSIQPRYMVDMATYRELHDDKDSTDDREYLSEELMESENPPGGDFLLLLPASVHGFGFQDKKWRLLSVSQIRPIKWNEQAFEHLVLNMTKKKLIRALVKKHDSTNESKDVIEGKGNGLIFLLHGGPGTGKTLTAESVAEVTHRPLYRVTCGDVGTNAEDVEEYLESVLHLGKIWRCVVLLDEADVFLEERTHQDLQRNALVSVFLRVIEYYDGVLVLTSNRIGTFDEAFKSRVQLIVHYPRLGKEERRRVWLKFITNLRDHTVNANVDELKEFTGELSNHELNGREIRNAVQTATLLAEDEEEQLQYEHLKKVIAVSEEFKQYLRDRFGHDDEELVQHRGTR</sequence>